<feature type="transmembrane region" description="Helical" evidence="1">
    <location>
        <begin position="6"/>
        <end position="26"/>
    </location>
</feature>
<name>A0A0P8YVN0_9CLOT</name>
<evidence type="ECO:0000256" key="1">
    <source>
        <dbReference type="SAM" id="Phobius"/>
    </source>
</evidence>
<dbReference type="Proteomes" id="UP000050326">
    <property type="component" value="Unassembled WGS sequence"/>
</dbReference>
<dbReference type="EMBL" id="LKET01000035">
    <property type="protein sequence ID" value="KPU43749.1"/>
    <property type="molecule type" value="Genomic_DNA"/>
</dbReference>
<evidence type="ECO:0000313" key="3">
    <source>
        <dbReference type="Proteomes" id="UP000050326"/>
    </source>
</evidence>
<protein>
    <submittedName>
        <fullName evidence="2">Uncharacterized protein</fullName>
    </submittedName>
</protein>
<evidence type="ECO:0000313" key="2">
    <source>
        <dbReference type="EMBL" id="KPU43749.1"/>
    </source>
</evidence>
<sequence length="172" mass="19314">MRAKKAITLLVTVIIIVGIPSTVFYARNKNKLAYENKTYKSEDHNQRAIKVEEKLNDAYEDIIKTHKIDDSQYTPFIYTSSTCDDFVNGKYEAFSAGEKLNAIAVLVDDVAMKAPAGSTVPTILVSKDMDDVMVCYKDSDRTNVVYKAVKNDNNWDITMATAKGKPKMKIDK</sequence>
<gene>
    <name evidence="2" type="ORF">OXPF_26090</name>
</gene>
<reference evidence="2 3" key="1">
    <citation type="submission" date="2015-09" db="EMBL/GenBank/DDBJ databases">
        <title>Genome sequence of Oxobacter pfennigii DSM 3222.</title>
        <authorList>
            <person name="Poehlein A."/>
            <person name="Bengelsdorf F.R."/>
            <person name="Schiel-Bengelsdorf B."/>
            <person name="Duerre P."/>
            <person name="Daniel R."/>
        </authorList>
    </citation>
    <scope>NUCLEOTIDE SEQUENCE [LARGE SCALE GENOMIC DNA]</scope>
    <source>
        <strain evidence="2 3">DSM 3222</strain>
    </source>
</reference>
<accession>A0A0P8YVN0</accession>
<keyword evidence="1" id="KW-0472">Membrane</keyword>
<keyword evidence="1" id="KW-1133">Transmembrane helix</keyword>
<comment type="caution">
    <text evidence="2">The sequence shown here is derived from an EMBL/GenBank/DDBJ whole genome shotgun (WGS) entry which is preliminary data.</text>
</comment>
<keyword evidence="3" id="KW-1185">Reference proteome</keyword>
<proteinExistence type="predicted"/>
<dbReference type="AlphaFoldDB" id="A0A0P8YVN0"/>
<organism evidence="2 3">
    <name type="scientific">Oxobacter pfennigii</name>
    <dbReference type="NCBI Taxonomy" id="36849"/>
    <lineage>
        <taxon>Bacteria</taxon>
        <taxon>Bacillati</taxon>
        <taxon>Bacillota</taxon>
        <taxon>Clostridia</taxon>
        <taxon>Eubacteriales</taxon>
        <taxon>Clostridiaceae</taxon>
        <taxon>Oxobacter</taxon>
    </lineage>
</organism>
<keyword evidence="1" id="KW-0812">Transmembrane</keyword>
<dbReference type="RefSeq" id="WP_054875639.1">
    <property type="nucleotide sequence ID" value="NZ_LKET01000035.1"/>
</dbReference>